<name>A0AAP0R8A8_LIQFO</name>
<dbReference type="AlphaFoldDB" id="A0AAP0R8A8"/>
<accession>A0AAP0R8A8</accession>
<gene>
    <name evidence="2" type="ORF">L1049_001372</name>
</gene>
<dbReference type="EMBL" id="JBBPBK010000015">
    <property type="protein sequence ID" value="KAK9269596.1"/>
    <property type="molecule type" value="Genomic_DNA"/>
</dbReference>
<feature type="compositionally biased region" description="Basic and acidic residues" evidence="1">
    <location>
        <begin position="64"/>
        <end position="73"/>
    </location>
</feature>
<keyword evidence="3" id="KW-1185">Reference proteome</keyword>
<comment type="caution">
    <text evidence="2">The sequence shown here is derived from an EMBL/GenBank/DDBJ whole genome shotgun (WGS) entry which is preliminary data.</text>
</comment>
<evidence type="ECO:0000313" key="2">
    <source>
        <dbReference type="EMBL" id="KAK9269596.1"/>
    </source>
</evidence>
<sequence>MKRLEQLRSRRPYNVISEDGSGWVPISDAPKLLNSDDQTSDMSPPRKRRARYDTPSPSPSPELKPSESGREATDLSSPRQRRKHYNTPSPQPEIKSSHSTGFNPDILPPRRRRPQTSTDNKRNNSDT</sequence>
<evidence type="ECO:0000256" key="1">
    <source>
        <dbReference type="SAM" id="MobiDB-lite"/>
    </source>
</evidence>
<reference evidence="2 3" key="1">
    <citation type="journal article" date="2024" name="Plant J.">
        <title>Genome sequences and population genomics reveal climatic adaptation and genomic divergence between two closely related sweetgum species.</title>
        <authorList>
            <person name="Xu W.Q."/>
            <person name="Ren C.Q."/>
            <person name="Zhang X.Y."/>
            <person name="Comes H.P."/>
            <person name="Liu X.H."/>
            <person name="Li Y.G."/>
            <person name="Kettle C.J."/>
            <person name="Jalonen R."/>
            <person name="Gaisberger H."/>
            <person name="Ma Y.Z."/>
            <person name="Qiu Y.X."/>
        </authorList>
    </citation>
    <scope>NUCLEOTIDE SEQUENCE [LARGE SCALE GENOMIC DNA]</scope>
    <source>
        <strain evidence="2">Hangzhou</strain>
    </source>
</reference>
<protein>
    <submittedName>
        <fullName evidence="2">Uncharacterized protein</fullName>
    </submittedName>
</protein>
<feature type="region of interest" description="Disordered" evidence="1">
    <location>
        <begin position="1"/>
        <end position="127"/>
    </location>
</feature>
<evidence type="ECO:0000313" key="3">
    <source>
        <dbReference type="Proteomes" id="UP001415857"/>
    </source>
</evidence>
<dbReference type="Proteomes" id="UP001415857">
    <property type="component" value="Unassembled WGS sequence"/>
</dbReference>
<organism evidence="2 3">
    <name type="scientific">Liquidambar formosana</name>
    <name type="common">Formosan gum</name>
    <dbReference type="NCBI Taxonomy" id="63359"/>
    <lineage>
        <taxon>Eukaryota</taxon>
        <taxon>Viridiplantae</taxon>
        <taxon>Streptophyta</taxon>
        <taxon>Embryophyta</taxon>
        <taxon>Tracheophyta</taxon>
        <taxon>Spermatophyta</taxon>
        <taxon>Magnoliopsida</taxon>
        <taxon>eudicotyledons</taxon>
        <taxon>Gunneridae</taxon>
        <taxon>Pentapetalae</taxon>
        <taxon>Saxifragales</taxon>
        <taxon>Altingiaceae</taxon>
        <taxon>Liquidambar</taxon>
    </lineage>
</organism>
<proteinExistence type="predicted"/>